<dbReference type="EMBL" id="VTOW01000001">
    <property type="protein sequence ID" value="NKE70263.1"/>
    <property type="molecule type" value="Genomic_DNA"/>
</dbReference>
<dbReference type="SUPFAM" id="SSF100950">
    <property type="entry name" value="NagB/RpiA/CoA transferase-like"/>
    <property type="match status" value="1"/>
</dbReference>
<evidence type="ECO:0000256" key="1">
    <source>
        <dbReference type="ARBA" id="ARBA00000832"/>
    </source>
</evidence>
<dbReference type="CDD" id="cd01400">
    <property type="entry name" value="6PGL"/>
    <property type="match status" value="1"/>
</dbReference>
<comment type="catalytic activity">
    <reaction evidence="1 7">
        <text>6-phospho-D-glucono-1,5-lactone + H2O = 6-phospho-D-gluconate + H(+)</text>
        <dbReference type="Rhea" id="RHEA:12556"/>
        <dbReference type="ChEBI" id="CHEBI:15377"/>
        <dbReference type="ChEBI" id="CHEBI:15378"/>
        <dbReference type="ChEBI" id="CHEBI:57955"/>
        <dbReference type="ChEBI" id="CHEBI:58759"/>
        <dbReference type="EC" id="3.1.1.31"/>
    </reaction>
</comment>
<organism evidence="9 10">
    <name type="scientific">Candidatus Manganitrophus noduliformans</name>
    <dbReference type="NCBI Taxonomy" id="2606439"/>
    <lineage>
        <taxon>Bacteria</taxon>
        <taxon>Pseudomonadati</taxon>
        <taxon>Nitrospirota</taxon>
        <taxon>Nitrospiria</taxon>
        <taxon>Candidatus Troglogloeales</taxon>
        <taxon>Candidatus Manganitrophaceae</taxon>
        <taxon>Candidatus Manganitrophus</taxon>
    </lineage>
</organism>
<comment type="function">
    <text evidence="2 7">Hydrolysis of 6-phosphogluconolactone to 6-phosphogluconate.</text>
</comment>
<dbReference type="NCBIfam" id="TIGR01198">
    <property type="entry name" value="pgl"/>
    <property type="match status" value="1"/>
</dbReference>
<dbReference type="GO" id="GO:0006098">
    <property type="term" value="P:pentose-phosphate shunt"/>
    <property type="evidence" value="ECO:0007669"/>
    <property type="project" value="UniProtKB-UniPathway"/>
</dbReference>
<feature type="domain" description="Glucosamine/galactosamine-6-phosphate isomerase" evidence="8">
    <location>
        <begin position="13"/>
        <end position="233"/>
    </location>
</feature>
<dbReference type="InterPro" id="IPR006148">
    <property type="entry name" value="Glc/Gal-6P_isomerase"/>
</dbReference>
<keyword evidence="10" id="KW-1185">Reference proteome</keyword>
<dbReference type="UniPathway" id="UPA00115">
    <property type="reaction ID" value="UER00409"/>
</dbReference>
<comment type="pathway">
    <text evidence="3 7">Carbohydrate degradation; pentose phosphate pathway; D-ribulose 5-phosphate from D-glucose 6-phosphate (oxidative stage): step 2/3.</text>
</comment>
<evidence type="ECO:0000256" key="6">
    <source>
        <dbReference type="ARBA" id="ARBA00020337"/>
    </source>
</evidence>
<evidence type="ECO:0000256" key="7">
    <source>
        <dbReference type="RuleBase" id="RU365095"/>
    </source>
</evidence>
<evidence type="ECO:0000256" key="5">
    <source>
        <dbReference type="ARBA" id="ARBA00013198"/>
    </source>
</evidence>
<keyword evidence="7 9" id="KW-0378">Hydrolase</keyword>
<dbReference type="AlphaFoldDB" id="A0A7X6DNP7"/>
<evidence type="ECO:0000259" key="8">
    <source>
        <dbReference type="Pfam" id="PF01182"/>
    </source>
</evidence>
<dbReference type="Pfam" id="PF01182">
    <property type="entry name" value="Glucosamine_iso"/>
    <property type="match status" value="1"/>
</dbReference>
<evidence type="ECO:0000256" key="3">
    <source>
        <dbReference type="ARBA" id="ARBA00004961"/>
    </source>
</evidence>
<gene>
    <name evidence="7 9" type="primary">pgl</name>
    <name evidence="9" type="ORF">MNODULE_05830</name>
</gene>
<dbReference type="GO" id="GO:0017057">
    <property type="term" value="F:6-phosphogluconolactonase activity"/>
    <property type="evidence" value="ECO:0007669"/>
    <property type="project" value="UniProtKB-UniRule"/>
</dbReference>
<evidence type="ECO:0000256" key="2">
    <source>
        <dbReference type="ARBA" id="ARBA00002681"/>
    </source>
</evidence>
<proteinExistence type="inferred from homology"/>
<dbReference type="InterPro" id="IPR039104">
    <property type="entry name" value="6PGL"/>
</dbReference>
<dbReference type="PANTHER" id="PTHR11054">
    <property type="entry name" value="6-PHOSPHOGLUCONOLACTONASE"/>
    <property type="match status" value="1"/>
</dbReference>
<dbReference type="InterPro" id="IPR037171">
    <property type="entry name" value="NagB/RpiA_transferase-like"/>
</dbReference>
<reference evidence="9 10" key="1">
    <citation type="journal article" date="2020" name="Nature">
        <title>Bacterial chemolithoautotrophy via manganese oxidation.</title>
        <authorList>
            <person name="Yu H."/>
            <person name="Leadbetter J.R."/>
        </authorList>
    </citation>
    <scope>NUCLEOTIDE SEQUENCE [LARGE SCALE GENOMIC DNA]</scope>
    <source>
        <strain evidence="9 10">Mn-1</strain>
    </source>
</reference>
<dbReference type="InterPro" id="IPR005900">
    <property type="entry name" value="6-phosphogluconolactonase_DevB"/>
</dbReference>
<sequence length="252" mass="28118">MDDQGMEVKIARDLEDLSEKAAEFVLRFVMDLLKGQESVSIALAGGATPKFLYERLAIQSIQQKIPWSRVHLFWGDERCVPPEDPDSNYRMADATLISQVPIPMENVHRMPGEKAPEAAAEEYEKTLRAFFGSSPEWPRFDLVLLGVGADGHTASLFPGSPALKEKKRWVIAPYVEKLKVHRLTLTLPVFNHAALVLFLISGREKAPIVRALLSSVPLQIFFPAQMIRPVQGRRLFFLDPSAASLLDQGRGG</sequence>
<comment type="similarity">
    <text evidence="4 7">Belongs to the glucosamine/galactosamine-6-phosphate isomerase family. 6-phosphogluconolactonase subfamily.</text>
</comment>
<dbReference type="PANTHER" id="PTHR11054:SF0">
    <property type="entry name" value="6-PHOSPHOGLUCONOLACTONASE"/>
    <property type="match status" value="1"/>
</dbReference>
<accession>A0A7X6DNP7</accession>
<protein>
    <recommendedName>
        <fullName evidence="6 7">6-phosphogluconolactonase</fullName>
        <shortName evidence="7">6PGL</shortName>
        <ecNumber evidence="5 7">3.1.1.31</ecNumber>
    </recommendedName>
</protein>
<dbReference type="Proteomes" id="UP000534783">
    <property type="component" value="Unassembled WGS sequence"/>
</dbReference>
<evidence type="ECO:0000256" key="4">
    <source>
        <dbReference type="ARBA" id="ARBA00010662"/>
    </source>
</evidence>
<evidence type="ECO:0000313" key="9">
    <source>
        <dbReference type="EMBL" id="NKE70263.1"/>
    </source>
</evidence>
<dbReference type="GO" id="GO:0005975">
    <property type="term" value="P:carbohydrate metabolic process"/>
    <property type="evidence" value="ECO:0007669"/>
    <property type="project" value="UniProtKB-UniRule"/>
</dbReference>
<name>A0A7X6DNP7_9BACT</name>
<dbReference type="RefSeq" id="WP_168058529.1">
    <property type="nucleotide sequence ID" value="NZ_VTOW01000001.1"/>
</dbReference>
<evidence type="ECO:0000313" key="10">
    <source>
        <dbReference type="Proteomes" id="UP000534783"/>
    </source>
</evidence>
<dbReference type="Gene3D" id="3.40.50.1360">
    <property type="match status" value="1"/>
</dbReference>
<dbReference type="EC" id="3.1.1.31" evidence="5 7"/>
<comment type="caution">
    <text evidence="9">The sequence shown here is derived from an EMBL/GenBank/DDBJ whole genome shotgun (WGS) entry which is preliminary data.</text>
</comment>